<keyword evidence="6" id="KW-1185">Reference proteome</keyword>
<evidence type="ECO:0000256" key="2">
    <source>
        <dbReference type="ARBA" id="ARBA00023002"/>
    </source>
</evidence>
<name>A0A1M6XXM9_PSETH</name>
<evidence type="ECO:0000313" key="6">
    <source>
        <dbReference type="Proteomes" id="UP000184363"/>
    </source>
</evidence>
<dbReference type="PRINTS" id="PR00080">
    <property type="entry name" value="SDRFAMILY"/>
</dbReference>
<protein>
    <submittedName>
        <fullName evidence="5">Short-chain dehydrogenase</fullName>
    </submittedName>
</protein>
<evidence type="ECO:0000256" key="3">
    <source>
        <dbReference type="RuleBase" id="RU000363"/>
    </source>
</evidence>
<evidence type="ECO:0000256" key="1">
    <source>
        <dbReference type="ARBA" id="ARBA00006484"/>
    </source>
</evidence>
<sequence length="336" mass="34628">MNGCPGYANPMEIEGAVVVVTGASSGIGRATALALAERGARPVLVARRVGELDAVAAQCGQRGAAALVVPADVTDPAAVDRVVERACERFGRIDGWVNSAAVTGFAPLLDMPLDQIERIMAVNVMGTVHGARAVLPVMIEQGSGVLVNLSSLLGVVAPPLAGAYAMSKFAVRGLGVTLREELRMAGARGVRVATVLPAAIDTPIYAAAANHTGRRPHPPPPVYSVDRAARTVLKALRRPRTELIAGGLLGRAFALQHAVTPRLAERMMALDMRFALRRPDDAGATAGALFEPAAAPGAVDGGFGGLAKERMRRAAATAAVGGALAAAEVVRRRRAA</sequence>
<dbReference type="InterPro" id="IPR002347">
    <property type="entry name" value="SDR_fam"/>
</dbReference>
<dbReference type="SMART" id="SM00822">
    <property type="entry name" value="PKS_KR"/>
    <property type="match status" value="1"/>
</dbReference>
<evidence type="ECO:0000259" key="4">
    <source>
        <dbReference type="SMART" id="SM00822"/>
    </source>
</evidence>
<reference evidence="5 6" key="1">
    <citation type="submission" date="2016-11" db="EMBL/GenBank/DDBJ databases">
        <authorList>
            <person name="Jaros S."/>
            <person name="Januszkiewicz K."/>
            <person name="Wedrychowicz H."/>
        </authorList>
    </citation>
    <scope>NUCLEOTIDE SEQUENCE [LARGE SCALE GENOMIC DNA]</scope>
    <source>
        <strain evidence="5 6">DSM 43832</strain>
    </source>
</reference>
<accession>A0A1M6XXM9</accession>
<dbReference type="Gene3D" id="3.40.50.720">
    <property type="entry name" value="NAD(P)-binding Rossmann-like Domain"/>
    <property type="match status" value="1"/>
</dbReference>
<dbReference type="InterPro" id="IPR020904">
    <property type="entry name" value="Sc_DH/Rdtase_CS"/>
</dbReference>
<dbReference type="PANTHER" id="PTHR44196">
    <property type="entry name" value="DEHYDROGENASE/REDUCTASE SDR FAMILY MEMBER 7B"/>
    <property type="match status" value="1"/>
</dbReference>
<dbReference type="STRING" id="1848.SAMN05443637_11859"/>
<dbReference type="PRINTS" id="PR00081">
    <property type="entry name" value="GDHRDH"/>
</dbReference>
<comment type="similarity">
    <text evidence="1 3">Belongs to the short-chain dehydrogenases/reductases (SDR) family.</text>
</comment>
<feature type="domain" description="Ketoreductase" evidence="4">
    <location>
        <begin position="16"/>
        <end position="203"/>
    </location>
</feature>
<dbReference type="PROSITE" id="PS00061">
    <property type="entry name" value="ADH_SHORT"/>
    <property type="match status" value="1"/>
</dbReference>
<proteinExistence type="inferred from homology"/>
<dbReference type="AlphaFoldDB" id="A0A1M6XXM9"/>
<dbReference type="Proteomes" id="UP000184363">
    <property type="component" value="Unassembled WGS sequence"/>
</dbReference>
<keyword evidence="2" id="KW-0560">Oxidoreductase</keyword>
<organism evidence="5 6">
    <name type="scientific">Pseudonocardia thermophila</name>
    <dbReference type="NCBI Taxonomy" id="1848"/>
    <lineage>
        <taxon>Bacteria</taxon>
        <taxon>Bacillati</taxon>
        <taxon>Actinomycetota</taxon>
        <taxon>Actinomycetes</taxon>
        <taxon>Pseudonocardiales</taxon>
        <taxon>Pseudonocardiaceae</taxon>
        <taxon>Pseudonocardia</taxon>
    </lineage>
</organism>
<evidence type="ECO:0000313" key="5">
    <source>
        <dbReference type="EMBL" id="SHL10619.1"/>
    </source>
</evidence>
<dbReference type="PANTHER" id="PTHR44196:SF1">
    <property type="entry name" value="DEHYDROGENASE_REDUCTASE SDR FAMILY MEMBER 7B"/>
    <property type="match status" value="1"/>
</dbReference>
<gene>
    <name evidence="5" type="ORF">SAMN05443637_11859</name>
</gene>
<dbReference type="SUPFAM" id="SSF51735">
    <property type="entry name" value="NAD(P)-binding Rossmann-fold domains"/>
    <property type="match status" value="1"/>
</dbReference>
<dbReference type="InterPro" id="IPR057326">
    <property type="entry name" value="KR_dom"/>
</dbReference>
<dbReference type="Pfam" id="PF00106">
    <property type="entry name" value="adh_short"/>
    <property type="match status" value="1"/>
</dbReference>
<dbReference type="GO" id="GO:0016491">
    <property type="term" value="F:oxidoreductase activity"/>
    <property type="evidence" value="ECO:0007669"/>
    <property type="project" value="UniProtKB-KW"/>
</dbReference>
<dbReference type="InterPro" id="IPR036291">
    <property type="entry name" value="NAD(P)-bd_dom_sf"/>
</dbReference>
<dbReference type="GO" id="GO:0016020">
    <property type="term" value="C:membrane"/>
    <property type="evidence" value="ECO:0007669"/>
    <property type="project" value="TreeGrafter"/>
</dbReference>
<dbReference type="EMBL" id="FRAP01000018">
    <property type="protein sequence ID" value="SHL10619.1"/>
    <property type="molecule type" value="Genomic_DNA"/>
</dbReference>